<organism evidence="1 2">
    <name type="scientific">Bartonella quintana JK 68</name>
    <dbReference type="NCBI Taxonomy" id="1134503"/>
    <lineage>
        <taxon>Bacteria</taxon>
        <taxon>Pseudomonadati</taxon>
        <taxon>Pseudomonadota</taxon>
        <taxon>Alphaproteobacteria</taxon>
        <taxon>Hyphomicrobiales</taxon>
        <taxon>Bartonellaceae</taxon>
        <taxon>Bartonella</taxon>
    </lineage>
</organism>
<reference evidence="1 2" key="1">
    <citation type="submission" date="2012-04" db="EMBL/GenBank/DDBJ databases">
        <title>The Genome Sequence of Bartonella quintana JK 68.</title>
        <authorList>
            <consortium name="The Broad Institute Genome Sequencing Platform"/>
            <consortium name="The Broad Institute Genome Sequencing Center for Infectious Disease"/>
            <person name="Feldgarden M."/>
            <person name="Kirby J."/>
            <person name="Kosoy M."/>
            <person name="Birtles R."/>
            <person name="Probert W.S."/>
            <person name="Chiaraviglio L."/>
            <person name="Walker B."/>
            <person name="Young S.K."/>
            <person name="Zeng Q."/>
            <person name="Gargeya S."/>
            <person name="Fitzgerald M."/>
            <person name="Haas B."/>
            <person name="Abouelleil A."/>
            <person name="Alvarado L."/>
            <person name="Arachchi H.M."/>
            <person name="Berlin A.M."/>
            <person name="Chapman S.B."/>
            <person name="Goldberg J."/>
            <person name="Griggs A."/>
            <person name="Gujja S."/>
            <person name="Hansen M."/>
            <person name="Howarth C."/>
            <person name="Imamovic A."/>
            <person name="Larimer J."/>
            <person name="McCowen C."/>
            <person name="Montmayeur A."/>
            <person name="Murphy C."/>
            <person name="Neiman D."/>
            <person name="Pearson M."/>
            <person name="Priest M."/>
            <person name="Roberts A."/>
            <person name="Saif S."/>
            <person name="Shea T."/>
            <person name="Sisk P."/>
            <person name="Sykes S."/>
            <person name="Wortman J."/>
            <person name="Nusbaum C."/>
            <person name="Birren B."/>
        </authorList>
    </citation>
    <scope>NUCLEOTIDE SEQUENCE [LARGE SCALE GENOMIC DNA]</scope>
    <source>
        <strain evidence="1 2">JK 68</strain>
    </source>
</reference>
<sequence length="54" mass="5909">MKSVLTVSNVARTASMDNACIKNEWLRRACKIGLGSATPVVLMIMRLSCLRCPV</sequence>
<dbReference type="EMBL" id="AHPD01000011">
    <property type="protein sequence ID" value="KEC65362.1"/>
    <property type="molecule type" value="Genomic_DNA"/>
</dbReference>
<name>A0ABR4SPM6_BARQI</name>
<keyword evidence="2" id="KW-1185">Reference proteome</keyword>
<protein>
    <submittedName>
        <fullName evidence="1">Uncharacterized protein</fullName>
    </submittedName>
</protein>
<evidence type="ECO:0000313" key="2">
    <source>
        <dbReference type="Proteomes" id="UP000027143"/>
    </source>
</evidence>
<comment type="caution">
    <text evidence="1">The sequence shown here is derived from an EMBL/GenBank/DDBJ whole genome shotgun (WGS) entry which is preliminary data.</text>
</comment>
<accession>A0ABR4SPM6</accession>
<dbReference type="Proteomes" id="UP000027143">
    <property type="component" value="Unassembled WGS sequence"/>
</dbReference>
<proteinExistence type="predicted"/>
<evidence type="ECO:0000313" key="1">
    <source>
        <dbReference type="EMBL" id="KEC65362.1"/>
    </source>
</evidence>
<gene>
    <name evidence="1" type="ORF">O7U_01012</name>
</gene>